<proteinExistence type="predicted"/>
<dbReference type="Proteomes" id="UP000831796">
    <property type="component" value="Chromosome"/>
</dbReference>
<reference evidence="1" key="1">
    <citation type="submission" date="2022-04" db="EMBL/GenBank/DDBJ databases">
        <title>Hymenobacter sp. isolated from the air.</title>
        <authorList>
            <person name="Won M."/>
            <person name="Lee C.-M."/>
            <person name="Woen H.-Y."/>
            <person name="Kwon S.-W."/>
        </authorList>
    </citation>
    <scope>NUCLEOTIDE SEQUENCE</scope>
    <source>
        <strain evidence="1">5116S-3</strain>
    </source>
</reference>
<organism evidence="1 2">
    <name type="scientific">Hymenobacter cellulosilyticus</name>
    <dbReference type="NCBI Taxonomy" id="2932248"/>
    <lineage>
        <taxon>Bacteria</taxon>
        <taxon>Pseudomonadati</taxon>
        <taxon>Bacteroidota</taxon>
        <taxon>Cytophagia</taxon>
        <taxon>Cytophagales</taxon>
        <taxon>Hymenobacteraceae</taxon>
        <taxon>Hymenobacter</taxon>
    </lineage>
</organism>
<dbReference type="EMBL" id="CP095046">
    <property type="protein sequence ID" value="UOQ74973.1"/>
    <property type="molecule type" value="Genomic_DNA"/>
</dbReference>
<evidence type="ECO:0000313" key="2">
    <source>
        <dbReference type="Proteomes" id="UP000831796"/>
    </source>
</evidence>
<gene>
    <name evidence="1" type="ORF">MUN79_10405</name>
</gene>
<evidence type="ECO:0000313" key="1">
    <source>
        <dbReference type="EMBL" id="UOQ74973.1"/>
    </source>
</evidence>
<protein>
    <submittedName>
        <fullName evidence="1">DUF779 domain-containing protein</fullName>
    </submittedName>
</protein>
<name>A0A8T9QJL3_9BACT</name>
<dbReference type="AlphaFoldDB" id="A0A8T9QJL3"/>
<dbReference type="InterPro" id="IPR008497">
    <property type="entry name" value="DUF779"/>
</dbReference>
<sequence length="145" mass="16334">MPRNDKCVFPCLSPNSRVLVTPAAEAVIDLLREEHGPLMFHQSGGCCDGSSPMCFAKGEFRVGTNDVWLGQIHGCDFFMSASQFEYWKHTQLTVDVVKGRGASFSLEIPLGVRFLIRSRLFTQEEEQDMAVVYHGEEYLTRPTEV</sequence>
<accession>A0A8T9QJL3</accession>
<keyword evidence="2" id="KW-1185">Reference proteome</keyword>
<dbReference type="Pfam" id="PF05610">
    <property type="entry name" value="DUF779"/>
    <property type="match status" value="1"/>
</dbReference>
<dbReference type="KEGG" id="hcu:MUN79_10405"/>
<dbReference type="RefSeq" id="WP_244678309.1">
    <property type="nucleotide sequence ID" value="NZ_CP095046.1"/>
</dbReference>